<dbReference type="Proteomes" id="UP000514720">
    <property type="component" value="Chromosome"/>
</dbReference>
<accession>A0A7L7KRF9</accession>
<name>A0A7L7KRF9_9MOLU</name>
<protein>
    <submittedName>
        <fullName evidence="2">Uncharacterized protein</fullName>
    </submittedName>
</protein>
<evidence type="ECO:0000256" key="1">
    <source>
        <dbReference type="SAM" id="MobiDB-lite"/>
    </source>
</evidence>
<feature type="region of interest" description="Disordered" evidence="1">
    <location>
        <begin position="1"/>
        <end position="48"/>
    </location>
</feature>
<dbReference type="RefSeq" id="WP_258878483.1">
    <property type="nucleotide sequence ID" value="NZ_CP048914.1"/>
</dbReference>
<evidence type="ECO:0000313" key="3">
    <source>
        <dbReference type="Proteomes" id="UP000514720"/>
    </source>
</evidence>
<proteinExistence type="predicted"/>
<evidence type="ECO:0000313" key="2">
    <source>
        <dbReference type="EMBL" id="QMS84862.1"/>
    </source>
</evidence>
<organism evidence="2 3">
    <name type="scientific">Candidatus Xianfuyuplasma coldseepsis</name>
    <dbReference type="NCBI Taxonomy" id="2782163"/>
    <lineage>
        <taxon>Bacteria</taxon>
        <taxon>Bacillati</taxon>
        <taxon>Mycoplasmatota</taxon>
        <taxon>Mollicutes</taxon>
        <taxon>Candidatus Izemoplasmatales</taxon>
        <taxon>Candidatus Izemoplasmataceae</taxon>
        <taxon>Candidatus Xianfuyuplasma</taxon>
    </lineage>
</organism>
<dbReference type="AlphaFoldDB" id="A0A7L7KRF9"/>
<reference evidence="2 3" key="1">
    <citation type="submission" date="2020-02" db="EMBL/GenBank/DDBJ databases">
        <authorList>
            <person name="Zheng R.K."/>
            <person name="Sun C.M."/>
        </authorList>
    </citation>
    <scope>NUCLEOTIDE SEQUENCE [LARGE SCALE GENOMIC DNA]</scope>
    <source>
        <strain evidence="3">zrk13</strain>
    </source>
</reference>
<gene>
    <name evidence="2" type="ORF">G4Z02_03535</name>
</gene>
<sequence length="240" mass="28551">MGKKSGFSGFRSSSVGRTRTHSTRMSTRVSGRSFSGPRIRSTSSSTAFRNFSAQSRSTNIWDKLRTNPLPPTKQIHSTPRLVPTRHRNNHLWGYTLSERLRYGVEDFFMVQKTQPQPRSIYDQWDYKQKTLAMKVFAMMFAYVLKHDDDKISYRERRTFRKMIQLDKDRITEYDYRELMNLIRSTPTKDDVLQFLLKHEVPVDTITKTADRIDRIMKYDIKYTGETNEILQRYDVMKEYQ</sequence>
<feature type="compositionally biased region" description="Low complexity" evidence="1">
    <location>
        <begin position="1"/>
        <end position="30"/>
    </location>
</feature>
<dbReference type="KEGG" id="xcl:G4Z02_03535"/>
<keyword evidence="3" id="KW-1185">Reference proteome</keyword>
<dbReference type="EMBL" id="CP048914">
    <property type="protein sequence ID" value="QMS84862.1"/>
    <property type="molecule type" value="Genomic_DNA"/>
</dbReference>